<evidence type="ECO:0000313" key="4">
    <source>
        <dbReference type="Ensembl" id="ENSMMDP00005025851.1"/>
    </source>
</evidence>
<feature type="transmembrane region" description="Helical" evidence="2">
    <location>
        <begin position="111"/>
        <end position="136"/>
    </location>
</feature>
<reference evidence="4" key="2">
    <citation type="submission" date="2025-08" db="UniProtKB">
        <authorList>
            <consortium name="Ensembl"/>
        </authorList>
    </citation>
    <scope>IDENTIFICATION</scope>
</reference>
<accession>A0A667YXQ2</accession>
<organism evidence="4 5">
    <name type="scientific">Myripristis murdjan</name>
    <name type="common">pinecone soldierfish</name>
    <dbReference type="NCBI Taxonomy" id="586833"/>
    <lineage>
        <taxon>Eukaryota</taxon>
        <taxon>Metazoa</taxon>
        <taxon>Chordata</taxon>
        <taxon>Craniata</taxon>
        <taxon>Vertebrata</taxon>
        <taxon>Euteleostomi</taxon>
        <taxon>Actinopterygii</taxon>
        <taxon>Neopterygii</taxon>
        <taxon>Teleostei</taxon>
        <taxon>Neoteleostei</taxon>
        <taxon>Acanthomorphata</taxon>
        <taxon>Holocentriformes</taxon>
        <taxon>Holocentridae</taxon>
        <taxon>Myripristis</taxon>
    </lineage>
</organism>
<reference evidence="4" key="1">
    <citation type="submission" date="2019-06" db="EMBL/GenBank/DDBJ databases">
        <authorList>
            <consortium name="Wellcome Sanger Institute Data Sharing"/>
        </authorList>
    </citation>
    <scope>NUCLEOTIDE SEQUENCE [LARGE SCALE GENOMIC DNA]</scope>
</reference>
<protein>
    <submittedName>
        <fullName evidence="4">Serine-rich adhesin for platelets-like</fullName>
    </submittedName>
</protein>
<dbReference type="Proteomes" id="UP000472263">
    <property type="component" value="Chromosome 14"/>
</dbReference>
<proteinExistence type="predicted"/>
<evidence type="ECO:0000256" key="2">
    <source>
        <dbReference type="SAM" id="Phobius"/>
    </source>
</evidence>
<feature type="chain" id="PRO_5025456612" evidence="3">
    <location>
        <begin position="18"/>
        <end position="256"/>
    </location>
</feature>
<dbReference type="Ensembl" id="ENSMMDT00005026395.1">
    <property type="protein sequence ID" value="ENSMMDP00005025851.1"/>
    <property type="gene ID" value="ENSMMDG00005012380.1"/>
</dbReference>
<keyword evidence="2" id="KW-0812">Transmembrane</keyword>
<dbReference type="InParanoid" id="A0A667YXQ2"/>
<keyword evidence="5" id="KW-1185">Reference proteome</keyword>
<dbReference type="GeneID" id="115371718"/>
<dbReference type="RefSeq" id="XP_029925055.1">
    <property type="nucleotide sequence ID" value="XM_030069195.1"/>
</dbReference>
<evidence type="ECO:0000256" key="3">
    <source>
        <dbReference type="SAM" id="SignalP"/>
    </source>
</evidence>
<dbReference type="GeneTree" id="ENSGT00940000181892"/>
<sequence>MKGSITLLLLCCIKIMAAPLYGADGMSSTTDSGSSTDGDPTAIATTELSSVSTTNTVLSTRIPTQLSEGSTSSTTDSHTTVSHTAAASVHTPPQSTTSSPVVWLFDRKSGFIILTVTGSLIILCTLLLVSTVTLACKVCHLRRQVNNSADLISNHEYWMGTAQRNGGKSETDVRESTILLSQFTQAEEDITTSAAKEDGEKEKEAGKPGEEASKSGKEEGNTAEQNSVSETKKDAGDSPATKPTSSEGSEEPKAAV</sequence>
<dbReference type="OrthoDB" id="8447605at2759"/>
<dbReference type="AlphaFoldDB" id="A0A667YXQ2"/>
<feature type="compositionally biased region" description="Basic and acidic residues" evidence="1">
    <location>
        <begin position="195"/>
        <end position="220"/>
    </location>
</feature>
<feature type="signal peptide" evidence="3">
    <location>
        <begin position="1"/>
        <end position="17"/>
    </location>
</feature>
<evidence type="ECO:0000256" key="1">
    <source>
        <dbReference type="SAM" id="MobiDB-lite"/>
    </source>
</evidence>
<keyword evidence="2" id="KW-0472">Membrane</keyword>
<feature type="region of interest" description="Disordered" evidence="1">
    <location>
        <begin position="62"/>
        <end position="97"/>
    </location>
</feature>
<reference evidence="4" key="3">
    <citation type="submission" date="2025-09" db="UniProtKB">
        <authorList>
            <consortium name="Ensembl"/>
        </authorList>
    </citation>
    <scope>IDENTIFICATION</scope>
</reference>
<name>A0A667YXQ2_9TELE</name>
<keyword evidence="2" id="KW-1133">Transmembrane helix</keyword>
<keyword evidence="3" id="KW-0732">Signal</keyword>
<feature type="compositionally biased region" description="Low complexity" evidence="1">
    <location>
        <begin position="70"/>
        <end position="91"/>
    </location>
</feature>
<evidence type="ECO:0000313" key="5">
    <source>
        <dbReference type="Proteomes" id="UP000472263"/>
    </source>
</evidence>
<feature type="region of interest" description="Disordered" evidence="1">
    <location>
        <begin position="189"/>
        <end position="256"/>
    </location>
</feature>
<gene>
    <name evidence="4" type="primary">LOC115371718</name>
</gene>